<evidence type="ECO:0000313" key="2">
    <source>
        <dbReference type="EMBL" id="GGD84068.1"/>
    </source>
</evidence>
<dbReference type="Proteomes" id="UP000612456">
    <property type="component" value="Unassembled WGS sequence"/>
</dbReference>
<reference evidence="2" key="2">
    <citation type="submission" date="2020-09" db="EMBL/GenBank/DDBJ databases">
        <authorList>
            <person name="Sun Q."/>
            <person name="Zhou Y."/>
        </authorList>
    </citation>
    <scope>NUCLEOTIDE SEQUENCE</scope>
    <source>
        <strain evidence="2">CGMCC 1.15178</strain>
    </source>
</reference>
<feature type="transmembrane region" description="Helical" evidence="1">
    <location>
        <begin position="204"/>
        <end position="225"/>
    </location>
</feature>
<feature type="transmembrane region" description="Helical" evidence="1">
    <location>
        <begin position="29"/>
        <end position="50"/>
    </location>
</feature>
<gene>
    <name evidence="2" type="ORF">GCM10010911_47880</name>
</gene>
<name>A0A916ZB08_9BACL</name>
<proteinExistence type="predicted"/>
<protein>
    <recommendedName>
        <fullName evidence="4">DUF998 domain-containing protein</fullName>
    </recommendedName>
</protein>
<keyword evidence="3" id="KW-1185">Reference proteome</keyword>
<sequence>MTRLTPFEDPKLAKPLLTAKPISAIASNAARLSVFSIAFFVIVLGTLHLLEPEFDPTWRFISEYALGSFGWMMHLAFVLLAVSLVSAGVAIFSQVRTLAGYIGLVIFGLSATGVLIAAVFVTDPISVSPDAATFSGKMHSIGATLDYTPVAALLISFALARNEAWRPIRGRLFVTSGIMIVLMALFILQIPGDGQFNPDVLAGLFGRFLVVSYLGWFLSVGFHVIKLRKLSE</sequence>
<dbReference type="AlphaFoldDB" id="A0A916ZB08"/>
<evidence type="ECO:0000256" key="1">
    <source>
        <dbReference type="SAM" id="Phobius"/>
    </source>
</evidence>
<organism evidence="2 3">
    <name type="scientific">Paenibacillus nasutitermitis</name>
    <dbReference type="NCBI Taxonomy" id="1652958"/>
    <lineage>
        <taxon>Bacteria</taxon>
        <taxon>Bacillati</taxon>
        <taxon>Bacillota</taxon>
        <taxon>Bacilli</taxon>
        <taxon>Bacillales</taxon>
        <taxon>Paenibacillaceae</taxon>
        <taxon>Paenibacillus</taxon>
    </lineage>
</organism>
<feature type="transmembrane region" description="Helical" evidence="1">
    <location>
        <begin position="99"/>
        <end position="121"/>
    </location>
</feature>
<evidence type="ECO:0000313" key="3">
    <source>
        <dbReference type="Proteomes" id="UP000612456"/>
    </source>
</evidence>
<reference evidence="2" key="1">
    <citation type="journal article" date="2014" name="Int. J. Syst. Evol. Microbiol.">
        <title>Complete genome sequence of Corynebacterium casei LMG S-19264T (=DSM 44701T), isolated from a smear-ripened cheese.</title>
        <authorList>
            <consortium name="US DOE Joint Genome Institute (JGI-PGF)"/>
            <person name="Walter F."/>
            <person name="Albersmeier A."/>
            <person name="Kalinowski J."/>
            <person name="Ruckert C."/>
        </authorList>
    </citation>
    <scope>NUCLEOTIDE SEQUENCE</scope>
    <source>
        <strain evidence="2">CGMCC 1.15178</strain>
    </source>
</reference>
<keyword evidence="1" id="KW-0472">Membrane</keyword>
<feature type="transmembrane region" description="Helical" evidence="1">
    <location>
        <begin position="141"/>
        <end position="160"/>
    </location>
</feature>
<feature type="transmembrane region" description="Helical" evidence="1">
    <location>
        <begin position="70"/>
        <end position="92"/>
    </location>
</feature>
<dbReference type="InterPro" id="IPR009339">
    <property type="entry name" value="DUF998"/>
</dbReference>
<dbReference type="Pfam" id="PF06197">
    <property type="entry name" value="DUF998"/>
    <property type="match status" value="1"/>
</dbReference>
<accession>A0A916ZB08</accession>
<keyword evidence="1" id="KW-0812">Transmembrane</keyword>
<evidence type="ECO:0008006" key="4">
    <source>
        <dbReference type="Google" id="ProtNLM"/>
    </source>
</evidence>
<feature type="transmembrane region" description="Helical" evidence="1">
    <location>
        <begin position="172"/>
        <end position="192"/>
    </location>
</feature>
<dbReference type="EMBL" id="BMHP01000003">
    <property type="protein sequence ID" value="GGD84068.1"/>
    <property type="molecule type" value="Genomic_DNA"/>
</dbReference>
<comment type="caution">
    <text evidence="2">The sequence shown here is derived from an EMBL/GenBank/DDBJ whole genome shotgun (WGS) entry which is preliminary data.</text>
</comment>
<keyword evidence="1" id="KW-1133">Transmembrane helix</keyword>